<dbReference type="Gene3D" id="3.30.200.20">
    <property type="entry name" value="Phosphorylase Kinase, domain 1"/>
    <property type="match status" value="1"/>
</dbReference>
<feature type="compositionally biased region" description="Basic and acidic residues" evidence="9">
    <location>
        <begin position="58"/>
        <end position="67"/>
    </location>
</feature>
<dbReference type="PROSITE" id="PS50966">
    <property type="entry name" value="ZF_SWIM"/>
    <property type="match status" value="1"/>
</dbReference>
<evidence type="ECO:0000259" key="11">
    <source>
        <dbReference type="PROSITE" id="PS50089"/>
    </source>
</evidence>
<accession>A0AAD9NCC2</accession>
<evidence type="ECO:0000259" key="12">
    <source>
        <dbReference type="PROSITE" id="PS50966"/>
    </source>
</evidence>
<reference evidence="13" key="1">
    <citation type="journal article" date="2023" name="Mol. Biol. Evol.">
        <title>Third-Generation Sequencing Reveals the Adaptive Role of the Epigenome in Three Deep-Sea Polychaetes.</title>
        <authorList>
            <person name="Perez M."/>
            <person name="Aroh O."/>
            <person name="Sun Y."/>
            <person name="Lan Y."/>
            <person name="Juniper S.K."/>
            <person name="Young C.R."/>
            <person name="Angers B."/>
            <person name="Qian P.Y."/>
        </authorList>
    </citation>
    <scope>NUCLEOTIDE SEQUENCE</scope>
    <source>
        <strain evidence="13">P08H-3</strain>
    </source>
</reference>
<evidence type="ECO:0008006" key="15">
    <source>
        <dbReference type="Google" id="ProtNLM"/>
    </source>
</evidence>
<dbReference type="InterPro" id="IPR050538">
    <property type="entry name" value="MAP_kinase_kinase_kinase"/>
</dbReference>
<evidence type="ECO:0000256" key="3">
    <source>
        <dbReference type="ARBA" id="ARBA00022771"/>
    </source>
</evidence>
<dbReference type="InterPro" id="IPR001245">
    <property type="entry name" value="Ser-Thr/Tyr_kinase_cat_dom"/>
</dbReference>
<dbReference type="InterPro" id="IPR011009">
    <property type="entry name" value="Kinase-like_dom_sf"/>
</dbReference>
<feature type="compositionally biased region" description="Basic residues" evidence="9">
    <location>
        <begin position="1036"/>
        <end position="1050"/>
    </location>
</feature>
<feature type="compositionally biased region" description="Basic and acidic residues" evidence="9">
    <location>
        <begin position="135"/>
        <end position="157"/>
    </location>
</feature>
<dbReference type="PROSITE" id="PS00107">
    <property type="entry name" value="PROTEIN_KINASE_ATP"/>
    <property type="match status" value="1"/>
</dbReference>
<keyword evidence="6 8" id="KW-0067">ATP-binding</keyword>
<keyword evidence="14" id="KW-1185">Reference proteome</keyword>
<dbReference type="GO" id="GO:0008270">
    <property type="term" value="F:zinc ion binding"/>
    <property type="evidence" value="ECO:0007669"/>
    <property type="project" value="UniProtKB-KW"/>
</dbReference>
<dbReference type="Gene3D" id="3.30.40.10">
    <property type="entry name" value="Zinc/RING finger domain, C3HC4 (zinc finger)"/>
    <property type="match status" value="1"/>
</dbReference>
<feature type="domain" description="Protein kinase" evidence="10">
    <location>
        <begin position="1247"/>
        <end position="1531"/>
    </location>
</feature>
<feature type="compositionally biased region" description="Polar residues" evidence="9">
    <location>
        <begin position="465"/>
        <end position="475"/>
    </location>
</feature>
<feature type="compositionally biased region" description="Polar residues" evidence="9">
    <location>
        <begin position="72"/>
        <end position="88"/>
    </location>
</feature>
<feature type="compositionally biased region" description="Basic and acidic residues" evidence="9">
    <location>
        <begin position="1051"/>
        <end position="1073"/>
    </location>
</feature>
<feature type="compositionally biased region" description="Polar residues" evidence="9">
    <location>
        <begin position="1104"/>
        <end position="1114"/>
    </location>
</feature>
<dbReference type="PROSITE" id="PS50011">
    <property type="entry name" value="PROTEIN_KINASE_DOM"/>
    <property type="match status" value="1"/>
</dbReference>
<dbReference type="SUPFAM" id="SSF48371">
    <property type="entry name" value="ARM repeat"/>
    <property type="match status" value="1"/>
</dbReference>
<dbReference type="InterPro" id="IPR011989">
    <property type="entry name" value="ARM-like"/>
</dbReference>
<feature type="compositionally biased region" description="Pro residues" evidence="9">
    <location>
        <begin position="480"/>
        <end position="489"/>
    </location>
</feature>
<evidence type="ECO:0000313" key="13">
    <source>
        <dbReference type="EMBL" id="KAK2162024.1"/>
    </source>
</evidence>
<dbReference type="CDD" id="cd16494">
    <property type="entry name" value="RING-CH-C4HC3_ZSWM2"/>
    <property type="match status" value="1"/>
</dbReference>
<feature type="compositionally biased region" description="Polar residues" evidence="9">
    <location>
        <begin position="819"/>
        <end position="832"/>
    </location>
</feature>
<keyword evidence="3 7" id="KW-0479">Metal-binding</keyword>
<dbReference type="Pfam" id="PF21040">
    <property type="entry name" value="CEP104-like_TOG"/>
    <property type="match status" value="1"/>
</dbReference>
<feature type="region of interest" description="Disordered" evidence="9">
    <location>
        <begin position="859"/>
        <end position="893"/>
    </location>
</feature>
<keyword evidence="1" id="KW-0808">Transferase</keyword>
<evidence type="ECO:0000256" key="9">
    <source>
        <dbReference type="SAM" id="MobiDB-lite"/>
    </source>
</evidence>
<feature type="region of interest" description="Disordered" evidence="9">
    <location>
        <begin position="1034"/>
        <end position="1129"/>
    </location>
</feature>
<sequence>MAGGDDDEVKGECGDDGEDDDEDDDDDDSGGDDDDDDKDGADGRSSRRSSPGAGGDASEPRERKDSADGEVWNTNDQDLLPSNENYQGPHNWRKRLKPIHSPILEDIALPGEAGTNSESHNKRTEPAKVIRRKSSKEDRSEENKTREKIRMKRETNRKGTTAVGSSSPSSVKRRHSFHNHLDSPFTRQVVKQAVSPGLQRRKAIGSTGSVSRLQVAERKSSLVLPLNTARRAASPNMVGDGSASAAADARKRVDKVMKARLYLLQQLGPNSFLIGGDSPDHKFKIIIGPQRCNCGRGPQCVHILFVMLRVFQVSENDPCLWSKTLKNYEVEALFKNFHARRTSRIHELMRIKNKPVLRERSQNQCLDNEDVQNRNSEEAEVADKEEEETCPICLLEMVEGESLVQCENGCQNKLHHHCIDVWFEECRRQNEPLNCPLCRARWKKQDGSSESLAAPGEDLPVPPNTRASSPQTLAQEQDLPMPPSEPIPPQHAQTANRWKPVIGEEITSCLFSNNWVIREIALQQLSRTAVGALLLGVGEGRTGVVLSPTRQATTQSMLECCCDVLAFICADPVYKVFVAALRTLRTVLSYTPCRDELQQNRLQTLMTPVVHTILWKCADSNRRTSQLSISALQELAKGQDGELALGKEIVNPGQKGLGGLDFLLHCIVERTSQELQWQHLLGRLYMLDRLLEEYVSEFSVQNNDQSEATILDEAKNYDKVFSVLNFCVSVMNHSHVKVSKMARRVFFLLSKLQVQSRAVMKDVSDLLDDVDISIQARMRRKLWRVVEEYGLSQRDKSEEQEPGIMHFETDGPIPPYSTPMVSEASTPRSASPLTIDGSIAQTHANLMAHNLIVGQFVGGSMAPPNSPNQKLRQRTSNSTSSTTADNDSVYGADDANRHLSVNHDAGRRMLSSAHRLPPQGQSPLDLEKSPRFHQRIPCVEVADACVATSPRLHTRGLHRNLLMTTSDEGDGNDEDDESGSEEDGEDEIEGDEDVHTTDHDKNDYNQTVTGVAKPLVFNDMSVYDDSDTLAENVQTVHKRKSKISKLKRKQRLSDERSRITNDSRLSGELKNNDGQELPTNDSQDDGHVEASDPYKAVMSAMMGKQSSNTETQTQDMKEDAGTQTDDDELSSANATINTTHGALFTEDLSDLTLSNSGDDKVTFKDEVARASPKHSGHGTELCPCKEEVEKEEAKALIEALERSTIAQDELPRVPGLSRTSSTHTLTIHIQDGENGNEVGEYKEDVHWKRGCVLGTGAFSTCYQARDVKTGTIMAVKQISYCRNSEAEQEKVVEAVREEIMMMAKLNHPNIVRILGATQQDCHFFMFVEWMPGGSVANLLERYGVFTERVQTSYTFQVLHGLAYLHENHILHRDLKGLQQEYHKSPLALRVHINTSANLLIDSTGQRVRIGDFGASARLATRQTGAGEFQGQLLGTIAFMAPEVLRGESYGRSCDIWSVGCVMIEMASGRPPWGAHDISNHLALIFKIASSSNPPPIPENISPAIKDLMLRCLEPKREERPPAKELLKHPVFTMCTRR</sequence>
<keyword evidence="3 7" id="KW-0863">Zinc-finger</keyword>
<keyword evidence="4" id="KW-0418">Kinase</keyword>
<feature type="region of interest" description="Disordered" evidence="9">
    <location>
        <begin position="107"/>
        <end position="175"/>
    </location>
</feature>
<dbReference type="Pfam" id="PF13639">
    <property type="entry name" value="zf-RING_2"/>
    <property type="match status" value="1"/>
</dbReference>
<dbReference type="PROSITE" id="PS50089">
    <property type="entry name" value="ZF_RING_2"/>
    <property type="match status" value="1"/>
</dbReference>
<dbReference type="InterPro" id="IPR000719">
    <property type="entry name" value="Prot_kinase_dom"/>
</dbReference>
<dbReference type="SUPFAM" id="SSF56112">
    <property type="entry name" value="Protein kinase-like (PK-like)"/>
    <property type="match status" value="1"/>
</dbReference>
<dbReference type="InterPro" id="IPR013083">
    <property type="entry name" value="Znf_RING/FYVE/PHD"/>
</dbReference>
<dbReference type="Pfam" id="PF07714">
    <property type="entry name" value="PK_Tyr_Ser-Thr"/>
    <property type="match status" value="1"/>
</dbReference>
<evidence type="ECO:0000259" key="10">
    <source>
        <dbReference type="PROSITE" id="PS50011"/>
    </source>
</evidence>
<feature type="binding site" evidence="8">
    <location>
        <position position="1276"/>
    </location>
    <ligand>
        <name>ATP</name>
        <dbReference type="ChEBI" id="CHEBI:30616"/>
    </ligand>
</feature>
<dbReference type="CDD" id="cd06630">
    <property type="entry name" value="STKc_MEKK1"/>
    <property type="match status" value="1"/>
</dbReference>
<protein>
    <recommendedName>
        <fullName evidence="15">Mitogen-activated protein kinase kinase kinase 1-like</fullName>
    </recommendedName>
</protein>
<dbReference type="PANTHER" id="PTHR48016">
    <property type="entry name" value="MAP KINASE KINASE KINASE SSK2-RELATED-RELATED"/>
    <property type="match status" value="1"/>
</dbReference>
<dbReference type="InterPro" id="IPR007527">
    <property type="entry name" value="Znf_SWIM"/>
</dbReference>
<keyword evidence="5" id="KW-0862">Zinc</keyword>
<dbReference type="SUPFAM" id="SSF57850">
    <property type="entry name" value="RING/U-box"/>
    <property type="match status" value="1"/>
</dbReference>
<feature type="region of interest" description="Disordered" evidence="9">
    <location>
        <begin position="449"/>
        <end position="495"/>
    </location>
</feature>
<evidence type="ECO:0000256" key="8">
    <source>
        <dbReference type="PROSITE-ProRule" id="PRU10141"/>
    </source>
</evidence>
<feature type="domain" description="RING-type" evidence="11">
    <location>
        <begin position="390"/>
        <end position="439"/>
    </location>
</feature>
<feature type="region of interest" description="Disordered" evidence="9">
    <location>
        <begin position="957"/>
        <end position="1007"/>
    </location>
</feature>
<feature type="region of interest" description="Disordered" evidence="9">
    <location>
        <begin position="1"/>
        <end position="94"/>
    </location>
</feature>
<dbReference type="GO" id="GO:0004672">
    <property type="term" value="F:protein kinase activity"/>
    <property type="evidence" value="ECO:0007669"/>
    <property type="project" value="InterPro"/>
</dbReference>
<dbReference type="FunFam" id="1.10.510.10:FF:000286">
    <property type="entry name" value="Mitogen-activated protein kinase kinase kinase 1 (Predicted)"/>
    <property type="match status" value="1"/>
</dbReference>
<keyword evidence="2 8" id="KW-0547">Nucleotide-binding</keyword>
<evidence type="ECO:0000256" key="7">
    <source>
        <dbReference type="PROSITE-ProRule" id="PRU00175"/>
    </source>
</evidence>
<evidence type="ECO:0000256" key="4">
    <source>
        <dbReference type="ARBA" id="ARBA00022777"/>
    </source>
</evidence>
<feature type="compositionally biased region" description="Basic and acidic residues" evidence="9">
    <location>
        <begin position="993"/>
        <end position="1003"/>
    </location>
</feature>
<evidence type="ECO:0000256" key="1">
    <source>
        <dbReference type="ARBA" id="ARBA00022679"/>
    </source>
</evidence>
<gene>
    <name evidence="13" type="ORF">LSH36_106g04007</name>
</gene>
<evidence type="ECO:0000256" key="6">
    <source>
        <dbReference type="ARBA" id="ARBA00022840"/>
    </source>
</evidence>
<feature type="compositionally biased region" description="Basic and acidic residues" evidence="9">
    <location>
        <begin position="119"/>
        <end position="128"/>
    </location>
</feature>
<evidence type="ECO:0000256" key="5">
    <source>
        <dbReference type="ARBA" id="ARBA00022833"/>
    </source>
</evidence>
<dbReference type="InterPro" id="IPR016024">
    <property type="entry name" value="ARM-type_fold"/>
</dbReference>
<dbReference type="PANTHER" id="PTHR48016:SF56">
    <property type="entry name" value="MAPKK KINASE"/>
    <property type="match status" value="1"/>
</dbReference>
<name>A0AAD9NCC2_9ANNE</name>
<feature type="domain" description="SWIM-type" evidence="12">
    <location>
        <begin position="283"/>
        <end position="311"/>
    </location>
</feature>
<dbReference type="Gene3D" id="1.10.510.10">
    <property type="entry name" value="Transferase(Phosphotransferase) domain 1"/>
    <property type="match status" value="1"/>
</dbReference>
<dbReference type="InterPro" id="IPR001841">
    <property type="entry name" value="Znf_RING"/>
</dbReference>
<comment type="caution">
    <text evidence="13">The sequence shown here is derived from an EMBL/GenBank/DDBJ whole genome shotgun (WGS) entry which is preliminary data.</text>
</comment>
<organism evidence="13 14">
    <name type="scientific">Paralvinella palmiformis</name>
    <dbReference type="NCBI Taxonomy" id="53620"/>
    <lineage>
        <taxon>Eukaryota</taxon>
        <taxon>Metazoa</taxon>
        <taxon>Spiralia</taxon>
        <taxon>Lophotrochozoa</taxon>
        <taxon>Annelida</taxon>
        <taxon>Polychaeta</taxon>
        <taxon>Sedentaria</taxon>
        <taxon>Canalipalpata</taxon>
        <taxon>Terebellida</taxon>
        <taxon>Terebelliformia</taxon>
        <taxon>Alvinellidae</taxon>
        <taxon>Paralvinella</taxon>
    </lineage>
</organism>
<feature type="compositionally biased region" description="Acidic residues" evidence="9">
    <location>
        <begin position="967"/>
        <end position="992"/>
    </location>
</feature>
<evidence type="ECO:0000313" key="14">
    <source>
        <dbReference type="Proteomes" id="UP001208570"/>
    </source>
</evidence>
<dbReference type="EMBL" id="JAODUP010000106">
    <property type="protein sequence ID" value="KAK2162024.1"/>
    <property type="molecule type" value="Genomic_DNA"/>
</dbReference>
<feature type="compositionally biased region" description="Acidic residues" evidence="9">
    <location>
        <begin position="1"/>
        <end position="39"/>
    </location>
</feature>
<dbReference type="GO" id="GO:0005524">
    <property type="term" value="F:ATP binding"/>
    <property type="evidence" value="ECO:0007669"/>
    <property type="project" value="UniProtKB-UniRule"/>
</dbReference>
<proteinExistence type="predicted"/>
<evidence type="ECO:0000256" key="2">
    <source>
        <dbReference type="ARBA" id="ARBA00022741"/>
    </source>
</evidence>
<dbReference type="InterPro" id="IPR017441">
    <property type="entry name" value="Protein_kinase_ATP_BS"/>
</dbReference>
<dbReference type="Proteomes" id="UP001208570">
    <property type="component" value="Unassembled WGS sequence"/>
</dbReference>
<dbReference type="Gene3D" id="1.25.10.10">
    <property type="entry name" value="Leucine-rich Repeat Variant"/>
    <property type="match status" value="1"/>
</dbReference>
<feature type="region of interest" description="Disordered" evidence="9">
    <location>
        <begin position="794"/>
        <end position="833"/>
    </location>
</feature>